<evidence type="ECO:0000313" key="2">
    <source>
        <dbReference type="Proteomes" id="UP001197247"/>
    </source>
</evidence>
<accession>A0ABS5TEM2</accession>
<dbReference type="InterPro" id="IPR011990">
    <property type="entry name" value="TPR-like_helical_dom_sf"/>
</dbReference>
<dbReference type="RefSeq" id="WP_214155835.1">
    <property type="nucleotide sequence ID" value="NZ_JAHBAY010000004.1"/>
</dbReference>
<name>A0ABS5TEM2_9ACTN</name>
<reference evidence="1 2" key="1">
    <citation type="submission" date="2021-05" db="EMBL/GenBank/DDBJ databases">
        <title>Kineosporia and Streptomyces sp. nov. two new marine actinobacteria isolated from Coral.</title>
        <authorList>
            <person name="Buangrab K."/>
            <person name="Sutthacheep M."/>
            <person name="Yeemin T."/>
            <person name="Harunari E."/>
            <person name="Igarashi Y."/>
            <person name="Kanchanasin P."/>
            <person name="Tanasupawat S."/>
            <person name="Phongsopitanun W."/>
        </authorList>
    </citation>
    <scope>NUCLEOTIDE SEQUENCE [LARGE SCALE GENOMIC DNA]</scope>
    <source>
        <strain evidence="1 2">J2-2</strain>
    </source>
</reference>
<dbReference type="Gene3D" id="1.25.40.10">
    <property type="entry name" value="Tetratricopeptide repeat domain"/>
    <property type="match status" value="1"/>
</dbReference>
<evidence type="ECO:0008006" key="3">
    <source>
        <dbReference type="Google" id="ProtNLM"/>
    </source>
</evidence>
<sequence>MKDLNRAITGTVDEFSMAYDRSARALELAQVGRHDEAERDMAVALAVTPNSAWAHLRLARLYLLRGDVAGMGAALRQAMETSEPPLTDQQRAMAEALLRLG</sequence>
<evidence type="ECO:0000313" key="1">
    <source>
        <dbReference type="EMBL" id="MBT0769534.1"/>
    </source>
</evidence>
<proteinExistence type="predicted"/>
<keyword evidence="2" id="KW-1185">Reference proteome</keyword>
<comment type="caution">
    <text evidence="1">The sequence shown here is derived from an EMBL/GenBank/DDBJ whole genome shotgun (WGS) entry which is preliminary data.</text>
</comment>
<organism evidence="1 2">
    <name type="scientific">Kineosporia corallincola</name>
    <dbReference type="NCBI Taxonomy" id="2835133"/>
    <lineage>
        <taxon>Bacteria</taxon>
        <taxon>Bacillati</taxon>
        <taxon>Actinomycetota</taxon>
        <taxon>Actinomycetes</taxon>
        <taxon>Kineosporiales</taxon>
        <taxon>Kineosporiaceae</taxon>
        <taxon>Kineosporia</taxon>
    </lineage>
</organism>
<protein>
    <recommendedName>
        <fullName evidence="3">Tetratricopeptide repeat protein</fullName>
    </recommendedName>
</protein>
<dbReference type="Proteomes" id="UP001197247">
    <property type="component" value="Unassembled WGS sequence"/>
</dbReference>
<dbReference type="EMBL" id="JAHBAY010000004">
    <property type="protein sequence ID" value="MBT0769534.1"/>
    <property type="molecule type" value="Genomic_DNA"/>
</dbReference>
<gene>
    <name evidence="1" type="ORF">KIH74_11420</name>
</gene>
<dbReference type="SUPFAM" id="SSF48452">
    <property type="entry name" value="TPR-like"/>
    <property type="match status" value="1"/>
</dbReference>